<dbReference type="EMBL" id="ML995475">
    <property type="protein sequence ID" value="KAF2146921.1"/>
    <property type="molecule type" value="Genomic_DNA"/>
</dbReference>
<sequence>MRGAAICSGVQRSRCLQAPVIWRPDALPRLRGVATMLHRRLVHQWRAWPCWAVGGVPIVATGEQKHVGLISERTWSRWGWVGWRTRLHSFQREPRRLPFLSRTGEASVLFL</sequence>
<keyword evidence="2" id="KW-1185">Reference proteome</keyword>
<reference evidence="1" key="1">
    <citation type="journal article" date="2020" name="Stud. Mycol.">
        <title>101 Dothideomycetes genomes: a test case for predicting lifestyles and emergence of pathogens.</title>
        <authorList>
            <person name="Haridas S."/>
            <person name="Albert R."/>
            <person name="Binder M."/>
            <person name="Bloem J."/>
            <person name="Labutti K."/>
            <person name="Salamov A."/>
            <person name="Andreopoulos B."/>
            <person name="Baker S."/>
            <person name="Barry K."/>
            <person name="Bills G."/>
            <person name="Bluhm B."/>
            <person name="Cannon C."/>
            <person name="Castanera R."/>
            <person name="Culley D."/>
            <person name="Daum C."/>
            <person name="Ezra D."/>
            <person name="Gonzalez J."/>
            <person name="Henrissat B."/>
            <person name="Kuo A."/>
            <person name="Liang C."/>
            <person name="Lipzen A."/>
            <person name="Lutzoni F."/>
            <person name="Magnuson J."/>
            <person name="Mondo S."/>
            <person name="Nolan M."/>
            <person name="Ohm R."/>
            <person name="Pangilinan J."/>
            <person name="Park H.-J."/>
            <person name="Ramirez L."/>
            <person name="Alfaro M."/>
            <person name="Sun H."/>
            <person name="Tritt A."/>
            <person name="Yoshinaga Y."/>
            <person name="Zwiers L.-H."/>
            <person name="Turgeon B."/>
            <person name="Goodwin S."/>
            <person name="Spatafora J."/>
            <person name="Crous P."/>
            <person name="Grigoriev I."/>
        </authorList>
    </citation>
    <scope>NUCLEOTIDE SEQUENCE</scope>
    <source>
        <strain evidence="1">CBS 121167</strain>
    </source>
</reference>
<dbReference type="RefSeq" id="XP_033402629.1">
    <property type="nucleotide sequence ID" value="XM_033547067.1"/>
</dbReference>
<evidence type="ECO:0000313" key="1">
    <source>
        <dbReference type="EMBL" id="KAF2146921.1"/>
    </source>
</evidence>
<accession>A0A6A6BW48</accession>
<protein>
    <submittedName>
        <fullName evidence="1">Uncharacterized protein</fullName>
    </submittedName>
</protein>
<dbReference type="AlphaFoldDB" id="A0A6A6BW48"/>
<gene>
    <name evidence="1" type="ORF">K452DRAFT_72736</name>
</gene>
<dbReference type="GeneID" id="54304574"/>
<dbReference type="Proteomes" id="UP000799438">
    <property type="component" value="Unassembled WGS sequence"/>
</dbReference>
<evidence type="ECO:0000313" key="2">
    <source>
        <dbReference type="Proteomes" id="UP000799438"/>
    </source>
</evidence>
<name>A0A6A6BW48_9PEZI</name>
<organism evidence="1 2">
    <name type="scientific">Aplosporella prunicola CBS 121167</name>
    <dbReference type="NCBI Taxonomy" id="1176127"/>
    <lineage>
        <taxon>Eukaryota</taxon>
        <taxon>Fungi</taxon>
        <taxon>Dikarya</taxon>
        <taxon>Ascomycota</taxon>
        <taxon>Pezizomycotina</taxon>
        <taxon>Dothideomycetes</taxon>
        <taxon>Dothideomycetes incertae sedis</taxon>
        <taxon>Botryosphaeriales</taxon>
        <taxon>Aplosporellaceae</taxon>
        <taxon>Aplosporella</taxon>
    </lineage>
</organism>
<proteinExistence type="predicted"/>